<dbReference type="InterPro" id="IPR029787">
    <property type="entry name" value="Nucleotide_cyclase"/>
</dbReference>
<evidence type="ECO:0000259" key="2">
    <source>
        <dbReference type="PROSITE" id="PS50887"/>
    </source>
</evidence>
<dbReference type="PROSITE" id="PS50887">
    <property type="entry name" value="GGDEF"/>
    <property type="match status" value="1"/>
</dbReference>
<dbReference type="RefSeq" id="WP_370719731.1">
    <property type="nucleotide sequence ID" value="NZ_JBGGTQ010000006.1"/>
</dbReference>
<accession>A0ABV4I467</accession>
<feature type="domain" description="GGDEF" evidence="2">
    <location>
        <begin position="223"/>
        <end position="352"/>
    </location>
</feature>
<dbReference type="Gene3D" id="3.30.70.270">
    <property type="match status" value="1"/>
</dbReference>
<dbReference type="InterPro" id="IPR000160">
    <property type="entry name" value="GGDEF_dom"/>
</dbReference>
<dbReference type="EMBL" id="JBGGTQ010000006">
    <property type="protein sequence ID" value="MEZ0493492.1"/>
    <property type="molecule type" value="Genomic_DNA"/>
</dbReference>
<sequence>MAARRAAGWRADVAWPPGVALVIAGLGLFARWAGLDVHLAPAVAGGFLLGVQGAPRMRVHADPRGASSWGPWPLLVSCLLIGVVLAALGLGVVVPGACATAGVYGVLTVPTWRRVLETVACVLGSSGLAFGAQALGWVDGVVGLLPGLLIGTALLSFFVPVLANVAEFSRRARATADALEAERREHVAVLERAAAHDPLTGLLGRWGLEEPLRRAAAAATAESMTAVLYVDLDGFKAVNDDHGHGAGDELLTVVASRLSRGRCGSDVVARTGGDEFVLVLTGLTDAAQAAAAAAGLRHDLAQDVVLRDGTVVSVGASAGVAVAAEPRDPDALLSEADAAMYAEKRDRATRSA</sequence>
<name>A0ABV4I467_9ACTN</name>
<dbReference type="Proteomes" id="UP001566476">
    <property type="component" value="Unassembled WGS sequence"/>
</dbReference>
<feature type="transmembrane region" description="Helical" evidence="1">
    <location>
        <begin position="74"/>
        <end position="107"/>
    </location>
</feature>
<evidence type="ECO:0000313" key="4">
    <source>
        <dbReference type="Proteomes" id="UP001566476"/>
    </source>
</evidence>
<gene>
    <name evidence="3" type="ORF">AB2L28_14735</name>
</gene>
<evidence type="ECO:0000256" key="1">
    <source>
        <dbReference type="SAM" id="Phobius"/>
    </source>
</evidence>
<keyword evidence="1" id="KW-1133">Transmembrane helix</keyword>
<proteinExistence type="predicted"/>
<dbReference type="InterPro" id="IPR052163">
    <property type="entry name" value="DGC-Regulatory_Protein"/>
</dbReference>
<dbReference type="NCBIfam" id="TIGR00254">
    <property type="entry name" value="GGDEF"/>
    <property type="match status" value="1"/>
</dbReference>
<dbReference type="InterPro" id="IPR043128">
    <property type="entry name" value="Rev_trsase/Diguanyl_cyclase"/>
</dbReference>
<dbReference type="Pfam" id="PF00990">
    <property type="entry name" value="GGDEF"/>
    <property type="match status" value="1"/>
</dbReference>
<feature type="transmembrane region" description="Helical" evidence="1">
    <location>
        <begin position="144"/>
        <end position="163"/>
    </location>
</feature>
<dbReference type="CDD" id="cd01949">
    <property type="entry name" value="GGDEF"/>
    <property type="match status" value="1"/>
</dbReference>
<comment type="caution">
    <text evidence="3">The sequence shown here is derived from an EMBL/GenBank/DDBJ whole genome shotgun (WGS) entry which is preliminary data.</text>
</comment>
<feature type="transmembrane region" description="Helical" evidence="1">
    <location>
        <begin position="119"/>
        <end position="138"/>
    </location>
</feature>
<dbReference type="SMART" id="SM00267">
    <property type="entry name" value="GGDEF"/>
    <property type="match status" value="1"/>
</dbReference>
<keyword evidence="1" id="KW-0472">Membrane</keyword>
<protein>
    <submittedName>
        <fullName evidence="3">GGDEF domain-containing protein</fullName>
    </submittedName>
</protein>
<keyword evidence="1" id="KW-0812">Transmembrane</keyword>
<dbReference type="PANTHER" id="PTHR46663">
    <property type="entry name" value="DIGUANYLATE CYCLASE DGCT-RELATED"/>
    <property type="match status" value="1"/>
</dbReference>
<evidence type="ECO:0000313" key="3">
    <source>
        <dbReference type="EMBL" id="MEZ0493492.1"/>
    </source>
</evidence>
<dbReference type="PANTHER" id="PTHR46663:SF2">
    <property type="entry name" value="GGDEF DOMAIN-CONTAINING PROTEIN"/>
    <property type="match status" value="1"/>
</dbReference>
<feature type="transmembrane region" description="Helical" evidence="1">
    <location>
        <begin position="13"/>
        <end position="30"/>
    </location>
</feature>
<dbReference type="SUPFAM" id="SSF55073">
    <property type="entry name" value="Nucleotide cyclase"/>
    <property type="match status" value="1"/>
</dbReference>
<reference evidence="3 4" key="1">
    <citation type="submission" date="2024-07" db="EMBL/GenBank/DDBJ databases">
        <authorList>
            <person name="Thanompreechachai J."/>
            <person name="Duangmal K."/>
        </authorList>
    </citation>
    <scope>NUCLEOTIDE SEQUENCE [LARGE SCALE GENOMIC DNA]</scope>
    <source>
        <strain evidence="3 4">TBRC 1896</strain>
    </source>
</reference>
<keyword evidence="4" id="KW-1185">Reference proteome</keyword>
<organism evidence="3 4">
    <name type="scientific">Kineococcus mangrovi</name>
    <dbReference type="NCBI Taxonomy" id="1660183"/>
    <lineage>
        <taxon>Bacteria</taxon>
        <taxon>Bacillati</taxon>
        <taxon>Actinomycetota</taxon>
        <taxon>Actinomycetes</taxon>
        <taxon>Kineosporiales</taxon>
        <taxon>Kineosporiaceae</taxon>
        <taxon>Kineococcus</taxon>
    </lineage>
</organism>